<evidence type="ECO:0000313" key="2">
    <source>
        <dbReference type="EMBL" id="CAE0142349.1"/>
    </source>
</evidence>
<dbReference type="AlphaFoldDB" id="A0A7S3FF09"/>
<evidence type="ECO:0000256" key="1">
    <source>
        <dbReference type="SAM" id="MobiDB-lite"/>
    </source>
</evidence>
<proteinExistence type="predicted"/>
<organism evidence="2">
    <name type="scientific">Prasinoderma singulare</name>
    <dbReference type="NCBI Taxonomy" id="676789"/>
    <lineage>
        <taxon>Eukaryota</taxon>
        <taxon>Viridiplantae</taxon>
        <taxon>Prasinodermophyta</taxon>
        <taxon>Prasinodermophyceae</taxon>
        <taxon>Prasinodermales</taxon>
        <taxon>Prasinodermaceae</taxon>
        <taxon>Prasinoderma</taxon>
    </lineage>
</organism>
<protein>
    <submittedName>
        <fullName evidence="2">Uncharacterized protein</fullName>
    </submittedName>
</protein>
<name>A0A7S3FF09_9VIRI</name>
<sequence length="775" mass="80600">MVRSVLSKRAASGRAPARGGGERQAHATAHPAPLEPAALPRGRARDAALLKAGAKLAVNDWLAAVVDAVMSRPGTGGGSQWALALETRALRTVRALEGGAGIPPSNIVVPNPCQAERAAMLEVRPGLLCVACTSHALIEQLAEGSNRPQQGSSDATAAAAAATLAARGWRGSFRIAFLDFCGALTSRAGRQRQLDILRLCRSGLLARGSILMVTVSRRGAAETYTGESEDSLAALVQLAAGEALDSPLPVAHLGSVRYRVQADMLTVAFAFGDGPVASAAVEAAREKAALLPCELVWSAGGVGADFAGTFAAAALRERVGLSRAALALQDAAMVFAAALMPLGARCATVSDAKLGPAARALRERFGDALRLTVSVDDPLDALVAQSCLADSVACRDSSQAIAAAAATDGADALWLWYGNRPPFSAQQVRSAQWRDIAAVFSSGALRSITGATQCSVLGVIIPCTSVGELWTGSFVDWLVEGVRLLAAGCDERLLVRPAASWRYAGGSERQIAVIFAIGLFEDGVDAATEAARTACDAAPPPLGCIRDSPWDERRRKEPVAAAAAFARVAREVGARIGDTLEGGAEANSEPGVAAVVHEPGFFHVWPAVIEACGGSGVLACANGDRVALAEIRCRISRLAEPGRATAELGDRRAADGSSAWRGARALVLLDAVGQAVWLRSWGDRVRAWLKNAEAGALLLAASYIVSGGVRAVRVDAAQEGDEAGAVQAEVGALARDVGLCMTCVARRRVRLESRTAEVVMWILKRLTPTRREDRG</sequence>
<feature type="compositionally biased region" description="Low complexity" evidence="1">
    <location>
        <begin position="26"/>
        <end position="38"/>
    </location>
</feature>
<accession>A0A7S3FF09</accession>
<reference evidence="2" key="1">
    <citation type="submission" date="2021-01" db="EMBL/GenBank/DDBJ databases">
        <authorList>
            <person name="Corre E."/>
            <person name="Pelletier E."/>
            <person name="Niang G."/>
            <person name="Scheremetjew M."/>
            <person name="Finn R."/>
            <person name="Kale V."/>
            <person name="Holt S."/>
            <person name="Cochrane G."/>
            <person name="Meng A."/>
            <person name="Brown T."/>
            <person name="Cohen L."/>
        </authorList>
    </citation>
    <scope>NUCLEOTIDE SEQUENCE</scope>
    <source>
        <strain evidence="2">RCC927</strain>
    </source>
</reference>
<feature type="region of interest" description="Disordered" evidence="1">
    <location>
        <begin position="1"/>
        <end position="38"/>
    </location>
</feature>
<gene>
    <name evidence="2" type="ORF">PSIN1315_LOCUS8823</name>
</gene>
<dbReference type="EMBL" id="HBHY01013750">
    <property type="protein sequence ID" value="CAE0142349.1"/>
    <property type="molecule type" value="Transcribed_RNA"/>
</dbReference>